<evidence type="ECO:0000259" key="4">
    <source>
        <dbReference type="PROSITE" id="PS51037"/>
    </source>
</evidence>
<name>A0A7R9KFM5_9ACAR</name>
<feature type="compositionally biased region" description="Polar residues" evidence="3">
    <location>
        <begin position="539"/>
        <end position="548"/>
    </location>
</feature>
<feature type="compositionally biased region" description="Basic and acidic residues" evidence="3">
    <location>
        <begin position="434"/>
        <end position="447"/>
    </location>
</feature>
<dbReference type="InterPro" id="IPR038704">
    <property type="entry name" value="YEAST_sf"/>
</dbReference>
<dbReference type="GO" id="GO:0008023">
    <property type="term" value="C:transcription elongation factor complex"/>
    <property type="evidence" value="ECO:0007669"/>
    <property type="project" value="TreeGrafter"/>
</dbReference>
<dbReference type="InterPro" id="IPR052790">
    <property type="entry name" value="YEATS_domain"/>
</dbReference>
<dbReference type="OrthoDB" id="10053467at2759"/>
<comment type="subcellular location">
    <subcellularLocation>
        <location evidence="2">Nucleus</location>
    </subcellularLocation>
</comment>
<evidence type="ECO:0000256" key="1">
    <source>
        <dbReference type="ARBA" id="ARBA00023242"/>
    </source>
</evidence>
<proteinExistence type="predicted"/>
<evidence type="ECO:0000256" key="3">
    <source>
        <dbReference type="SAM" id="MobiDB-lite"/>
    </source>
</evidence>
<feature type="compositionally biased region" description="Low complexity" evidence="3">
    <location>
        <begin position="102"/>
        <end position="114"/>
    </location>
</feature>
<evidence type="ECO:0000256" key="2">
    <source>
        <dbReference type="PROSITE-ProRule" id="PRU00376"/>
    </source>
</evidence>
<feature type="compositionally biased region" description="Low complexity" evidence="3">
    <location>
        <begin position="76"/>
        <end position="92"/>
    </location>
</feature>
<dbReference type="Proteomes" id="UP000759131">
    <property type="component" value="Unassembled WGS sequence"/>
</dbReference>
<feature type="compositionally biased region" description="Polar residues" evidence="3">
    <location>
        <begin position="476"/>
        <end position="489"/>
    </location>
</feature>
<dbReference type="InterPro" id="IPR040930">
    <property type="entry name" value="AF-9_AHD"/>
</dbReference>
<feature type="compositionally biased region" description="Basic and acidic residues" evidence="3">
    <location>
        <begin position="309"/>
        <end position="328"/>
    </location>
</feature>
<sequence length="643" mass="71659">MCLVLKEPPYQVSESGYAGFELPIEVYFKNKEEPKKISFEYDLYLRLDDAVSNCRREKLTFQNPSNDFKKKLLKAGGVSNESNGSSVKTSSGSEEKSLAQQTSTSNNSKYSTKSLVTGNNESKKSKITGVIPSKDKSLIKSQNTTTTSSSNPSVASEKQTIQPIAPSNNRQFTDLFGDPIHAKTSTDSAVKNKDNLSKNKYTAIASKGVKNDSKSLHKNSSKNSYLSPTHKIIDKSSKETKESKDSKSKESTKSKREEELTPNKSKKKNIQSSPKPYDISSDNKNELKSSKKRRNSSTFNSSLTPTTEPKVHKESQKLNSIKDKDNKKESKRQKNSSKDVNSGVKKQSSTSTKISFSDNNSSTTIEIKSVKKEKTWDSESKKSRTKDSKSAKDKLNSNANTTISSSLNANKVKPKPEPNYVKSPKVNGSKHMKASKDKYGLHTRERSSSPSSASLTPPSNDRPLNQMAAEIESHESMSPASSDNSSTSLGFEPIRPNRKPDANSRFILDDSDSSDHSVVKQSPKRSAHLKKNETKDSQQNRNDSSKMNSSKRKKDLATNDSNKRMNNSKEERSLNMCPDFDDSVLDLIQVQKKINESTNTDLLQKIVDTIEESSHFDLTETTFTFDLMRLDDKTVRKLKSYLS</sequence>
<keyword evidence="1 2" id="KW-0539">Nucleus</keyword>
<organism evidence="5">
    <name type="scientific">Medioppia subpectinata</name>
    <dbReference type="NCBI Taxonomy" id="1979941"/>
    <lineage>
        <taxon>Eukaryota</taxon>
        <taxon>Metazoa</taxon>
        <taxon>Ecdysozoa</taxon>
        <taxon>Arthropoda</taxon>
        <taxon>Chelicerata</taxon>
        <taxon>Arachnida</taxon>
        <taxon>Acari</taxon>
        <taxon>Acariformes</taxon>
        <taxon>Sarcoptiformes</taxon>
        <taxon>Oribatida</taxon>
        <taxon>Brachypylina</taxon>
        <taxon>Oppioidea</taxon>
        <taxon>Oppiidae</taxon>
        <taxon>Medioppia</taxon>
    </lineage>
</organism>
<evidence type="ECO:0000313" key="6">
    <source>
        <dbReference type="Proteomes" id="UP000759131"/>
    </source>
</evidence>
<gene>
    <name evidence="5" type="ORF">OSB1V03_LOCUS2492</name>
</gene>
<dbReference type="PANTHER" id="PTHR47827:SF3">
    <property type="entry name" value="AF-9 ANC1 HOMOLOGY DOMAIN-CONTAINING PROTEIN"/>
    <property type="match status" value="1"/>
</dbReference>
<protein>
    <recommendedName>
        <fullName evidence="4">YEATS domain-containing protein</fullName>
    </recommendedName>
</protein>
<dbReference type="PANTHER" id="PTHR47827">
    <property type="entry name" value="AHD DOMAIN-CONTAINING PROTEIN"/>
    <property type="match status" value="1"/>
</dbReference>
<feature type="domain" description="YEATS" evidence="4">
    <location>
        <begin position="1"/>
        <end position="75"/>
    </location>
</feature>
<feature type="compositionally biased region" description="Polar residues" evidence="3">
    <location>
        <begin position="152"/>
        <end position="172"/>
    </location>
</feature>
<feature type="compositionally biased region" description="Polar residues" evidence="3">
    <location>
        <begin position="396"/>
        <end position="409"/>
    </location>
</feature>
<dbReference type="InterPro" id="IPR055129">
    <property type="entry name" value="YEATS_dom"/>
</dbReference>
<dbReference type="AlphaFoldDB" id="A0A7R9KFM5"/>
<dbReference type="EMBL" id="OC855459">
    <property type="protein sequence ID" value="CAD7622023.1"/>
    <property type="molecule type" value="Genomic_DNA"/>
</dbReference>
<dbReference type="Pfam" id="PF03366">
    <property type="entry name" value="YEATS"/>
    <property type="match status" value="1"/>
</dbReference>
<feature type="compositionally biased region" description="Polar residues" evidence="3">
    <location>
        <begin position="338"/>
        <end position="366"/>
    </location>
</feature>
<reference evidence="5" key="1">
    <citation type="submission" date="2020-11" db="EMBL/GenBank/DDBJ databases">
        <authorList>
            <person name="Tran Van P."/>
        </authorList>
    </citation>
    <scope>NUCLEOTIDE SEQUENCE</scope>
</reference>
<feature type="compositionally biased region" description="Low complexity" evidence="3">
    <location>
        <begin position="141"/>
        <end position="151"/>
    </location>
</feature>
<feature type="region of interest" description="Disordered" evidence="3">
    <location>
        <begin position="75"/>
        <end position="575"/>
    </location>
</feature>
<dbReference type="GO" id="GO:0003682">
    <property type="term" value="F:chromatin binding"/>
    <property type="evidence" value="ECO:0007669"/>
    <property type="project" value="TreeGrafter"/>
</dbReference>
<dbReference type="PROSITE" id="PS51037">
    <property type="entry name" value="YEATS"/>
    <property type="match status" value="1"/>
</dbReference>
<keyword evidence="6" id="KW-1185">Reference proteome</keyword>
<dbReference type="Gene3D" id="2.60.40.1970">
    <property type="entry name" value="YEATS domain"/>
    <property type="match status" value="1"/>
</dbReference>
<feature type="compositionally biased region" description="Basic and acidic residues" evidence="3">
    <location>
        <begin position="368"/>
        <end position="395"/>
    </location>
</feature>
<feature type="compositionally biased region" description="Basic and acidic residues" evidence="3">
    <location>
        <begin position="555"/>
        <end position="573"/>
    </location>
</feature>
<accession>A0A7R9KFM5</accession>
<dbReference type="Pfam" id="PF17793">
    <property type="entry name" value="AHD"/>
    <property type="match status" value="1"/>
</dbReference>
<evidence type="ECO:0000313" key="5">
    <source>
        <dbReference type="EMBL" id="CAD7622023.1"/>
    </source>
</evidence>
<dbReference type="GO" id="GO:0045893">
    <property type="term" value="P:positive regulation of DNA-templated transcription"/>
    <property type="evidence" value="ECO:0007669"/>
    <property type="project" value="TreeGrafter"/>
</dbReference>
<dbReference type="EMBL" id="CAJPIZ010000884">
    <property type="protein sequence ID" value="CAG2102453.1"/>
    <property type="molecule type" value="Genomic_DNA"/>
</dbReference>
<dbReference type="Gene3D" id="1.20.1270.290">
    <property type="match status" value="1"/>
</dbReference>
<feature type="compositionally biased region" description="Polar residues" evidence="3">
    <location>
        <begin position="296"/>
        <end position="307"/>
    </location>
</feature>
<feature type="compositionally biased region" description="Low complexity" evidence="3">
    <location>
        <begin position="448"/>
        <end position="459"/>
    </location>
</feature>
<feature type="compositionally biased region" description="Basic and acidic residues" evidence="3">
    <location>
        <begin position="231"/>
        <end position="261"/>
    </location>
</feature>